<sequence length="187" mass="20141">MDLHDGSTVTGSGGLLLRRWRPEDLPALLRAYDDPAMRRWLAVQVTGADGAAAWLEEQRAGWEAGRRFGFAVTESGREGELLGNVVLKELDLVNGTAETGYWTTAPARGRGVASRALAALTDWASTTFAEQGLERVELLHQIDNAASCRVAEKCGYPLGRVIPALPPAYPLDGHVHVRLLAGAALTR</sequence>
<name>A0A1V0UAD2_STRVN</name>
<evidence type="ECO:0000313" key="2">
    <source>
        <dbReference type="EMBL" id="ARF62030.1"/>
    </source>
</evidence>
<accession>A0A1V0UAD2</accession>
<dbReference type="GO" id="GO:0016747">
    <property type="term" value="F:acyltransferase activity, transferring groups other than amino-acyl groups"/>
    <property type="evidence" value="ECO:0007669"/>
    <property type="project" value="InterPro"/>
</dbReference>
<dbReference type="AlphaFoldDB" id="A0A1V0UAD2"/>
<dbReference type="SUPFAM" id="SSF55729">
    <property type="entry name" value="Acyl-CoA N-acyltransferases (Nat)"/>
    <property type="match status" value="1"/>
</dbReference>
<dbReference type="InterPro" id="IPR000182">
    <property type="entry name" value="GNAT_dom"/>
</dbReference>
<dbReference type="PANTHER" id="PTHR43792">
    <property type="entry name" value="GNAT FAMILY, PUTATIVE (AFU_ORTHOLOGUE AFUA_3G00765)-RELATED-RELATED"/>
    <property type="match status" value="1"/>
</dbReference>
<dbReference type="OrthoDB" id="2061990at2"/>
<dbReference type="InterPro" id="IPR016181">
    <property type="entry name" value="Acyl_CoA_acyltransferase"/>
</dbReference>
<dbReference type="PANTHER" id="PTHR43792:SF16">
    <property type="entry name" value="N-ACETYLTRANSFERASE DOMAIN-CONTAINING PROTEIN"/>
    <property type="match status" value="1"/>
</dbReference>
<dbReference type="KEGG" id="svu:B1H20_11910"/>
<dbReference type="CDD" id="cd04301">
    <property type="entry name" value="NAT_SF"/>
    <property type="match status" value="1"/>
</dbReference>
<dbReference type="EMBL" id="CP020570">
    <property type="protein sequence ID" value="ARF62030.1"/>
    <property type="molecule type" value="Genomic_DNA"/>
</dbReference>
<dbReference type="STRING" id="1935.B1H20_11910"/>
<dbReference type="InterPro" id="IPR051531">
    <property type="entry name" value="N-acetyltransferase"/>
</dbReference>
<dbReference type="Pfam" id="PF13302">
    <property type="entry name" value="Acetyltransf_3"/>
    <property type="match status" value="1"/>
</dbReference>
<dbReference type="Gene3D" id="3.40.630.30">
    <property type="match status" value="1"/>
</dbReference>
<proteinExistence type="predicted"/>
<dbReference type="RefSeq" id="WP_053624014.1">
    <property type="nucleotide sequence ID" value="NZ_CP020570.1"/>
</dbReference>
<dbReference type="Proteomes" id="UP000192445">
    <property type="component" value="Chromosome"/>
</dbReference>
<gene>
    <name evidence="2" type="ORF">B1H20_11910</name>
</gene>
<evidence type="ECO:0000313" key="3">
    <source>
        <dbReference type="Proteomes" id="UP000192445"/>
    </source>
</evidence>
<protein>
    <submittedName>
        <fullName evidence="2">N-acetyltransferase</fullName>
    </submittedName>
</protein>
<dbReference type="PROSITE" id="PS51186">
    <property type="entry name" value="GNAT"/>
    <property type="match status" value="1"/>
</dbReference>
<feature type="domain" description="N-acetyltransferase" evidence="1">
    <location>
        <begin position="15"/>
        <end position="172"/>
    </location>
</feature>
<organism evidence="2 3">
    <name type="scientific">Streptomyces violaceoruber</name>
    <dbReference type="NCBI Taxonomy" id="1935"/>
    <lineage>
        <taxon>Bacteria</taxon>
        <taxon>Bacillati</taxon>
        <taxon>Actinomycetota</taxon>
        <taxon>Actinomycetes</taxon>
        <taxon>Kitasatosporales</taxon>
        <taxon>Streptomycetaceae</taxon>
        <taxon>Streptomyces</taxon>
        <taxon>Streptomyces violaceoruber group</taxon>
    </lineage>
</organism>
<keyword evidence="2" id="KW-0808">Transferase</keyword>
<evidence type="ECO:0000259" key="1">
    <source>
        <dbReference type="PROSITE" id="PS51186"/>
    </source>
</evidence>
<reference evidence="2 3" key="1">
    <citation type="submission" date="2017-03" db="EMBL/GenBank/DDBJ databases">
        <title>Complete Genome Sequence of a natural compounds producer, Streptomyces violaceus S21.</title>
        <authorList>
            <person name="Zhong C."/>
            <person name="Zhao Z."/>
            <person name="Fu J."/>
            <person name="Zong G."/>
            <person name="Qin R."/>
            <person name="Cao G."/>
        </authorList>
    </citation>
    <scope>NUCLEOTIDE SEQUENCE [LARGE SCALE GENOMIC DNA]</scope>
    <source>
        <strain evidence="2 3">S21</strain>
    </source>
</reference>